<dbReference type="Pfam" id="PF01554">
    <property type="entry name" value="MatE"/>
    <property type="match status" value="2"/>
</dbReference>
<sequence length="484" mass="51184">MSVATRLGGFRDRVGQLLKDPDELDLTSGGIGWPLFYLSLPIVVTNLLQTAYNLADTFWVGRFSTTALTAITFSFPLVFLMFAMAMGLAIAGSVLVAQNIGADDESQAQFAASQTVVFSLTVSLGLGLAGYAVVEPVLGLLGADAAVQVLAADYMRVIALGMPFMFGFAVFISLMRGYGDTVTPMLVMLGSVVLNIAIDPFLIFGWGPFPQLGITGAAIATVFSRALAMVVGLAIMFRGSYGVEIHLSQMRPDFAYWGKLLRIGVPGSVEVTGRALSVTVMLFIVGQFANEVVAGFGVVARVNSIVFLPAIAVSQGVETMTGQNVGADRLDRAERTNNFAAKILFAVLAAMGVFAFLFAESIIGVFTSDPKVIEPGATFLRYAAPSFGFIGIMRAYIGGFRGTGGTLTAAAITVVMLWVVRLPIAWFGAGSIGQEGVWAAFAVSNVVGAGLAWAWFRRGGWKRGDATDDFFGVDVGPDPEPTDD</sequence>
<dbReference type="RefSeq" id="WP_049995561.1">
    <property type="nucleotide sequence ID" value="NZ_CP031310.1"/>
</dbReference>
<dbReference type="GO" id="GO:0005886">
    <property type="term" value="C:plasma membrane"/>
    <property type="evidence" value="ECO:0007669"/>
    <property type="project" value="UniProtKB-SubCell"/>
</dbReference>
<dbReference type="InterPro" id="IPR048279">
    <property type="entry name" value="MdtK-like"/>
</dbReference>
<evidence type="ECO:0000256" key="7">
    <source>
        <dbReference type="SAM" id="Phobius"/>
    </source>
</evidence>
<dbReference type="NCBIfam" id="TIGR00797">
    <property type="entry name" value="matE"/>
    <property type="match status" value="1"/>
</dbReference>
<dbReference type="GeneID" id="39847461"/>
<evidence type="ECO:0000313" key="9">
    <source>
        <dbReference type="Proteomes" id="UP000296706"/>
    </source>
</evidence>
<dbReference type="Proteomes" id="UP000296706">
    <property type="component" value="Chromosome"/>
</dbReference>
<feature type="transmembrane region" description="Helical" evidence="7">
    <location>
        <begin position="154"/>
        <end position="174"/>
    </location>
</feature>
<keyword evidence="2" id="KW-0813">Transport</keyword>
<evidence type="ECO:0000256" key="6">
    <source>
        <dbReference type="ARBA" id="ARBA00023136"/>
    </source>
</evidence>
<dbReference type="InterPro" id="IPR002528">
    <property type="entry name" value="MATE_fam"/>
</dbReference>
<evidence type="ECO:0000256" key="2">
    <source>
        <dbReference type="ARBA" id="ARBA00022448"/>
    </source>
</evidence>
<accession>A0A4D6HCV3</accession>
<reference evidence="8 9" key="1">
    <citation type="journal article" date="2019" name="Nat. Commun.">
        <title>A new type of DNA phosphorothioation-based antiviral system in archaea.</title>
        <authorList>
            <person name="Xiong L."/>
            <person name="Liu S."/>
            <person name="Chen S."/>
            <person name="Xiao Y."/>
            <person name="Zhu B."/>
            <person name="Gao Y."/>
            <person name="Zhang Y."/>
            <person name="Chen B."/>
            <person name="Luo J."/>
            <person name="Deng Z."/>
            <person name="Chen X."/>
            <person name="Wang L."/>
            <person name="Chen S."/>
        </authorList>
    </citation>
    <scope>NUCLEOTIDE SEQUENCE [LARGE SCALE GENOMIC DNA]</scope>
    <source>
        <strain evidence="8 9">CBA1105</strain>
    </source>
</reference>
<protein>
    <submittedName>
        <fullName evidence="8">MATE family efflux transporter</fullName>
    </submittedName>
</protein>
<feature type="transmembrane region" description="Helical" evidence="7">
    <location>
        <begin position="436"/>
        <end position="456"/>
    </location>
</feature>
<feature type="transmembrane region" description="Helical" evidence="7">
    <location>
        <begin position="75"/>
        <end position="96"/>
    </location>
</feature>
<dbReference type="GO" id="GO:0015297">
    <property type="term" value="F:antiporter activity"/>
    <property type="evidence" value="ECO:0007669"/>
    <property type="project" value="InterPro"/>
</dbReference>
<feature type="transmembrane region" description="Helical" evidence="7">
    <location>
        <begin position="212"/>
        <end position="237"/>
    </location>
</feature>
<evidence type="ECO:0000256" key="1">
    <source>
        <dbReference type="ARBA" id="ARBA00004651"/>
    </source>
</evidence>
<dbReference type="OrthoDB" id="214119at2157"/>
<dbReference type="AlphaFoldDB" id="A0A4D6HCV3"/>
<evidence type="ECO:0000256" key="3">
    <source>
        <dbReference type="ARBA" id="ARBA00022475"/>
    </source>
</evidence>
<keyword evidence="5 7" id="KW-1133">Transmembrane helix</keyword>
<dbReference type="PIRSF" id="PIRSF006603">
    <property type="entry name" value="DinF"/>
    <property type="match status" value="1"/>
</dbReference>
<dbReference type="PANTHER" id="PTHR43549">
    <property type="entry name" value="MULTIDRUG RESISTANCE PROTEIN YPNP-RELATED"/>
    <property type="match status" value="1"/>
</dbReference>
<proteinExistence type="predicted"/>
<name>A0A4D6HCV3_9EURY</name>
<dbReference type="InterPro" id="IPR052031">
    <property type="entry name" value="Membrane_Transporter-Flippase"/>
</dbReference>
<keyword evidence="6 7" id="KW-0472">Membrane</keyword>
<feature type="transmembrane region" description="Helical" evidence="7">
    <location>
        <begin position="116"/>
        <end position="134"/>
    </location>
</feature>
<feature type="transmembrane region" description="Helical" evidence="7">
    <location>
        <begin position="339"/>
        <end position="359"/>
    </location>
</feature>
<evidence type="ECO:0000256" key="5">
    <source>
        <dbReference type="ARBA" id="ARBA00022989"/>
    </source>
</evidence>
<comment type="subcellular location">
    <subcellularLocation>
        <location evidence="1">Cell membrane</location>
        <topology evidence="1">Multi-pass membrane protein</topology>
    </subcellularLocation>
</comment>
<feature type="transmembrane region" description="Helical" evidence="7">
    <location>
        <begin position="379"/>
        <end position="397"/>
    </location>
</feature>
<gene>
    <name evidence="8" type="ORF">DV733_06315</name>
</gene>
<organism evidence="8 9">
    <name type="scientific">Halapricum salinum</name>
    <dbReference type="NCBI Taxonomy" id="1457250"/>
    <lineage>
        <taxon>Archaea</taxon>
        <taxon>Methanobacteriati</taxon>
        <taxon>Methanobacteriota</taxon>
        <taxon>Stenosarchaea group</taxon>
        <taxon>Halobacteria</taxon>
        <taxon>Halobacteriales</taxon>
        <taxon>Haloarculaceae</taxon>
        <taxon>Halapricum</taxon>
    </lineage>
</organism>
<dbReference type="GO" id="GO:0042910">
    <property type="term" value="F:xenobiotic transmembrane transporter activity"/>
    <property type="evidence" value="ECO:0007669"/>
    <property type="project" value="InterPro"/>
</dbReference>
<keyword evidence="4 7" id="KW-0812">Transmembrane</keyword>
<dbReference type="STRING" id="1457250.GCA_000755225_00224"/>
<evidence type="ECO:0000256" key="4">
    <source>
        <dbReference type="ARBA" id="ARBA00022692"/>
    </source>
</evidence>
<dbReference type="CDD" id="cd13142">
    <property type="entry name" value="MATE_like_12"/>
    <property type="match status" value="1"/>
</dbReference>
<dbReference type="PANTHER" id="PTHR43549:SF2">
    <property type="entry name" value="MULTIDRUG RESISTANCE PROTEIN NORM-RELATED"/>
    <property type="match status" value="1"/>
</dbReference>
<keyword evidence="3" id="KW-1003">Cell membrane</keyword>
<feature type="transmembrane region" description="Helical" evidence="7">
    <location>
        <begin position="186"/>
        <end position="206"/>
    </location>
</feature>
<feature type="transmembrane region" description="Helical" evidence="7">
    <location>
        <begin position="404"/>
        <end position="424"/>
    </location>
</feature>
<feature type="transmembrane region" description="Helical" evidence="7">
    <location>
        <begin position="35"/>
        <end position="55"/>
    </location>
</feature>
<evidence type="ECO:0000313" key="8">
    <source>
        <dbReference type="EMBL" id="QCC50882.1"/>
    </source>
</evidence>
<dbReference type="KEGG" id="hsn:DV733_06315"/>
<dbReference type="EMBL" id="CP031310">
    <property type="protein sequence ID" value="QCC50882.1"/>
    <property type="molecule type" value="Genomic_DNA"/>
</dbReference>
<keyword evidence="9" id="KW-1185">Reference proteome</keyword>